<comment type="catalytic activity">
    <reaction evidence="9 10">
        <text>S-sulfanyl-L-cysteinyl-[protein] + uridine(34) in tRNA + AH2 + ATP = 2-thiouridine(34) in tRNA + L-cysteinyl-[protein] + A + AMP + diphosphate + H(+)</text>
        <dbReference type="Rhea" id="RHEA:47032"/>
        <dbReference type="Rhea" id="RHEA-COMP:10131"/>
        <dbReference type="Rhea" id="RHEA-COMP:11726"/>
        <dbReference type="Rhea" id="RHEA-COMP:11727"/>
        <dbReference type="Rhea" id="RHEA-COMP:11728"/>
        <dbReference type="ChEBI" id="CHEBI:13193"/>
        <dbReference type="ChEBI" id="CHEBI:15378"/>
        <dbReference type="ChEBI" id="CHEBI:17499"/>
        <dbReference type="ChEBI" id="CHEBI:29950"/>
        <dbReference type="ChEBI" id="CHEBI:30616"/>
        <dbReference type="ChEBI" id="CHEBI:33019"/>
        <dbReference type="ChEBI" id="CHEBI:61963"/>
        <dbReference type="ChEBI" id="CHEBI:65315"/>
        <dbReference type="ChEBI" id="CHEBI:87170"/>
        <dbReference type="ChEBI" id="CHEBI:456215"/>
        <dbReference type="EC" id="2.8.1.13"/>
    </reaction>
</comment>
<comment type="similarity">
    <text evidence="10">Belongs to the MnmA/TRMU family.</text>
</comment>
<feature type="binding site" evidence="10">
    <location>
        <position position="38"/>
    </location>
    <ligand>
        <name>ATP</name>
        <dbReference type="ChEBI" id="CHEBI:30616"/>
    </ligand>
</feature>
<evidence type="ECO:0000256" key="5">
    <source>
        <dbReference type="ARBA" id="ARBA00022741"/>
    </source>
</evidence>
<dbReference type="InterPro" id="IPR014729">
    <property type="entry name" value="Rossmann-like_a/b/a_fold"/>
</dbReference>
<evidence type="ECO:0000256" key="9">
    <source>
        <dbReference type="ARBA" id="ARBA00051542"/>
    </source>
</evidence>
<dbReference type="FunFam" id="2.40.30.10:FF:000023">
    <property type="entry name" value="tRNA-specific 2-thiouridylase MnmA"/>
    <property type="match status" value="1"/>
</dbReference>
<feature type="binding site" evidence="10">
    <location>
        <position position="127"/>
    </location>
    <ligand>
        <name>ATP</name>
        <dbReference type="ChEBI" id="CHEBI:30616"/>
    </ligand>
</feature>
<comment type="caution">
    <text evidence="13">The sequence shown here is derived from an EMBL/GenBank/DDBJ whole genome shotgun (WGS) entry which is preliminary data.</text>
</comment>
<dbReference type="Gene3D" id="2.30.30.280">
    <property type="entry name" value="Adenine nucleotide alpha hydrolases-like domains"/>
    <property type="match status" value="1"/>
</dbReference>
<evidence type="ECO:0000313" key="14">
    <source>
        <dbReference type="Proteomes" id="UP000233417"/>
    </source>
</evidence>
<evidence type="ECO:0000256" key="8">
    <source>
        <dbReference type="ARBA" id="ARBA00023157"/>
    </source>
</evidence>
<dbReference type="GO" id="GO:0005737">
    <property type="term" value="C:cytoplasm"/>
    <property type="evidence" value="ECO:0007669"/>
    <property type="project" value="UniProtKB-SubCell"/>
</dbReference>
<dbReference type="PANTHER" id="PTHR11933">
    <property type="entry name" value="TRNA 5-METHYLAMINOMETHYL-2-THIOURIDYLATE -METHYLTRANSFERASE"/>
    <property type="match status" value="1"/>
</dbReference>
<dbReference type="FunFam" id="3.40.50.620:FF:000115">
    <property type="entry name" value="tRNA-specific 2-thiouridylase MnmA"/>
    <property type="match status" value="1"/>
</dbReference>
<comment type="caution">
    <text evidence="10">Lacks conserved residue(s) required for the propagation of feature annotation.</text>
</comment>
<feature type="region of interest" description="Interaction with tRNA" evidence="10">
    <location>
        <begin position="149"/>
        <end position="151"/>
    </location>
</feature>
<evidence type="ECO:0000256" key="4">
    <source>
        <dbReference type="ARBA" id="ARBA00022694"/>
    </source>
</evidence>
<dbReference type="InterPro" id="IPR023382">
    <property type="entry name" value="MnmA-like_central_sf"/>
</dbReference>
<evidence type="ECO:0000256" key="3">
    <source>
        <dbReference type="ARBA" id="ARBA00022679"/>
    </source>
</evidence>
<evidence type="ECO:0000256" key="7">
    <source>
        <dbReference type="ARBA" id="ARBA00022884"/>
    </source>
</evidence>
<evidence type="ECO:0000313" key="13">
    <source>
        <dbReference type="EMBL" id="PKN02872.1"/>
    </source>
</evidence>
<dbReference type="NCBIfam" id="TIGR00420">
    <property type="entry name" value="trmU"/>
    <property type="match status" value="1"/>
</dbReference>
<keyword evidence="4 10" id="KW-0819">tRNA processing</keyword>
<dbReference type="AlphaFoldDB" id="A0A2N2F3U0"/>
<evidence type="ECO:0000256" key="2">
    <source>
        <dbReference type="ARBA" id="ARBA00022555"/>
    </source>
</evidence>
<dbReference type="FunFam" id="2.30.30.280:FF:000001">
    <property type="entry name" value="tRNA-specific 2-thiouridylase MnmA"/>
    <property type="match status" value="1"/>
</dbReference>
<keyword evidence="7 10" id="KW-0694">RNA-binding</keyword>
<comment type="subcellular location">
    <subcellularLocation>
        <location evidence="10">Cytoplasm</location>
    </subcellularLocation>
</comment>
<comment type="function">
    <text evidence="10">Catalyzes the 2-thiolation of uridine at the wobble position (U34) of tRNA, leading to the formation of s(2)U34.</text>
</comment>
<reference evidence="13 14" key="1">
    <citation type="journal article" date="2017" name="ISME J.">
        <title>Potential for microbial H2 and metal transformations associated with novel bacteria and archaea in deep terrestrial subsurface sediments.</title>
        <authorList>
            <person name="Hernsdorf A.W."/>
            <person name="Amano Y."/>
            <person name="Miyakawa K."/>
            <person name="Ise K."/>
            <person name="Suzuki Y."/>
            <person name="Anantharaman K."/>
            <person name="Probst A."/>
            <person name="Burstein D."/>
            <person name="Thomas B.C."/>
            <person name="Banfield J.F."/>
        </authorList>
    </citation>
    <scope>NUCLEOTIDE SEQUENCE [LARGE SCALE GENOMIC DNA]</scope>
    <source>
        <strain evidence="13">HGW-Dojkabacteria-1</strain>
    </source>
</reference>
<gene>
    <name evidence="10" type="primary">mnmA</name>
    <name evidence="13" type="ORF">CVU76_02500</name>
</gene>
<dbReference type="Gene3D" id="3.40.50.620">
    <property type="entry name" value="HUPs"/>
    <property type="match status" value="1"/>
</dbReference>
<feature type="domain" description="tRNA-specific 2-thiouridylase MnmA-like C-terminal" evidence="11">
    <location>
        <begin position="279"/>
        <end position="354"/>
    </location>
</feature>
<evidence type="ECO:0000259" key="11">
    <source>
        <dbReference type="Pfam" id="PF20258"/>
    </source>
</evidence>
<proteinExistence type="inferred from homology"/>
<feature type="domain" description="tRNA-specific 2-thiouridylase MnmA-like central" evidence="12">
    <location>
        <begin position="208"/>
        <end position="271"/>
    </location>
</feature>
<feature type="active site" description="Cysteine persulfide intermediate" evidence="10">
    <location>
        <position position="199"/>
    </location>
</feature>
<feature type="site" description="Interaction with tRNA" evidence="10">
    <location>
        <position position="338"/>
    </location>
</feature>
<dbReference type="Pfam" id="PF03054">
    <property type="entry name" value="tRNA_Me_trans"/>
    <property type="match status" value="1"/>
</dbReference>
<dbReference type="InterPro" id="IPR046884">
    <property type="entry name" value="MnmA-like_central"/>
</dbReference>
<protein>
    <recommendedName>
        <fullName evidence="10">tRNA-specific 2-thiouridylase MnmA</fullName>
        <ecNumber evidence="10">2.8.1.13</ecNumber>
    </recommendedName>
</protein>
<sequence length="356" mass="40179">MEKKNKQKVMLGMSGGVDSSVAAYLLQQEGYEVIGVTMQIWTDTSNDDGCCSLSAVEDARRVANKLGIAYYVFNMKEDFQKYVIEYFVKEYESGRTPNPCIACNRYVKFGSLLDKAKSMNIDYVATGHYAIIEKVEGRYLLKKAIDDTKDQSYVLYNLNQEQLSKTLFPLGKYKKSEIREIAKELGFGVASKPDSQEICFVDDNDYNNFIKTHSNNTSSIGEIVDIQGNVLGHHNGITKFTIGQRRGLGIALGKPMFVVDIDIENNRVILGENDDLFVKEIYAYDLNWISIDKLDKPLRIKAKIRYKAQEQDATVEPLEEGRVKIIFDEKQRAATPGQSVVFYKDNTVVGGGIIEK</sequence>
<dbReference type="GO" id="GO:0005524">
    <property type="term" value="F:ATP binding"/>
    <property type="evidence" value="ECO:0007669"/>
    <property type="project" value="UniProtKB-KW"/>
</dbReference>
<evidence type="ECO:0000259" key="12">
    <source>
        <dbReference type="Pfam" id="PF20259"/>
    </source>
</evidence>
<organism evidence="13 14">
    <name type="scientific">Candidatus Dojkabacteria bacterium HGW-Dojkabacteria-1</name>
    <dbReference type="NCBI Taxonomy" id="2013761"/>
    <lineage>
        <taxon>Bacteria</taxon>
        <taxon>Candidatus Dojkabacteria</taxon>
    </lineage>
</organism>
<dbReference type="SUPFAM" id="SSF52402">
    <property type="entry name" value="Adenine nucleotide alpha hydrolases-like"/>
    <property type="match status" value="1"/>
</dbReference>
<accession>A0A2N2F3U0</accession>
<evidence type="ECO:0000256" key="6">
    <source>
        <dbReference type="ARBA" id="ARBA00022840"/>
    </source>
</evidence>
<dbReference type="Proteomes" id="UP000233417">
    <property type="component" value="Unassembled WGS sequence"/>
</dbReference>
<keyword evidence="1 10" id="KW-0963">Cytoplasm</keyword>
<dbReference type="GO" id="GO:0103016">
    <property type="term" value="F:tRNA-uridine 2-sulfurtransferase activity"/>
    <property type="evidence" value="ECO:0007669"/>
    <property type="project" value="UniProtKB-EC"/>
</dbReference>
<dbReference type="Gene3D" id="2.40.30.10">
    <property type="entry name" value="Translation factors"/>
    <property type="match status" value="1"/>
</dbReference>
<keyword evidence="2 10" id="KW-0820">tRNA-binding</keyword>
<evidence type="ECO:0000256" key="1">
    <source>
        <dbReference type="ARBA" id="ARBA00022490"/>
    </source>
</evidence>
<feature type="site" description="Interaction with tRNA" evidence="10">
    <location>
        <position position="128"/>
    </location>
</feature>
<dbReference type="HAMAP" id="MF_00144">
    <property type="entry name" value="tRNA_thiouridyl_MnmA"/>
    <property type="match status" value="1"/>
</dbReference>
<dbReference type="PANTHER" id="PTHR11933:SF5">
    <property type="entry name" value="MITOCHONDRIAL TRNA-SPECIFIC 2-THIOURIDYLASE 1"/>
    <property type="match status" value="1"/>
</dbReference>
<keyword evidence="8" id="KW-1015">Disulfide bond</keyword>
<feature type="region of interest" description="Interaction with tRNA" evidence="10">
    <location>
        <begin position="305"/>
        <end position="306"/>
    </location>
</feature>
<dbReference type="Pfam" id="PF20258">
    <property type="entry name" value="tRNA_Me_trans_C"/>
    <property type="match status" value="1"/>
</dbReference>
<name>A0A2N2F3U0_9BACT</name>
<feature type="binding site" evidence="10">
    <location>
        <begin position="12"/>
        <end position="19"/>
    </location>
    <ligand>
        <name>ATP</name>
        <dbReference type="ChEBI" id="CHEBI:30616"/>
    </ligand>
</feature>
<evidence type="ECO:0000256" key="10">
    <source>
        <dbReference type="HAMAP-Rule" id="MF_00144"/>
    </source>
</evidence>
<keyword evidence="6 10" id="KW-0067">ATP-binding</keyword>
<dbReference type="GO" id="GO:0002143">
    <property type="term" value="P:tRNA wobble position uridine thiolation"/>
    <property type="evidence" value="ECO:0007669"/>
    <property type="project" value="TreeGrafter"/>
</dbReference>
<keyword evidence="3 10" id="KW-0808">Transferase</keyword>
<feature type="active site" description="Nucleophile" evidence="10">
    <location>
        <position position="103"/>
    </location>
</feature>
<dbReference type="Pfam" id="PF20259">
    <property type="entry name" value="tRNA_Me_trans_M"/>
    <property type="match status" value="1"/>
</dbReference>
<dbReference type="CDD" id="cd01998">
    <property type="entry name" value="MnmA_TRMU-like"/>
    <property type="match status" value="1"/>
</dbReference>
<dbReference type="EC" id="2.8.1.13" evidence="10"/>
<dbReference type="NCBIfam" id="NF001138">
    <property type="entry name" value="PRK00143.1"/>
    <property type="match status" value="1"/>
</dbReference>
<keyword evidence="5 10" id="KW-0547">Nucleotide-binding</keyword>
<dbReference type="InterPro" id="IPR004506">
    <property type="entry name" value="MnmA-like"/>
</dbReference>
<dbReference type="EMBL" id="PHAO01000001">
    <property type="protein sequence ID" value="PKN02872.1"/>
    <property type="molecule type" value="Genomic_DNA"/>
</dbReference>
<dbReference type="InterPro" id="IPR046885">
    <property type="entry name" value="MnmA-like_C"/>
</dbReference>
<dbReference type="GO" id="GO:0000049">
    <property type="term" value="F:tRNA binding"/>
    <property type="evidence" value="ECO:0007669"/>
    <property type="project" value="UniProtKB-KW"/>
</dbReference>